<proteinExistence type="predicted"/>
<reference evidence="1" key="1">
    <citation type="submission" date="2021-05" db="EMBL/GenBank/DDBJ databases">
        <authorList>
            <person name="Scholz U."/>
            <person name="Mascher M."/>
            <person name="Fiebig A."/>
        </authorList>
    </citation>
    <scope>NUCLEOTIDE SEQUENCE [LARGE SCALE GENOMIC DNA]</scope>
</reference>
<protein>
    <submittedName>
        <fullName evidence="1">Uncharacterized protein</fullName>
    </submittedName>
</protein>
<dbReference type="Proteomes" id="UP001732700">
    <property type="component" value="Chromosome 4A"/>
</dbReference>
<keyword evidence="2" id="KW-1185">Reference proteome</keyword>
<evidence type="ECO:0000313" key="1">
    <source>
        <dbReference type="EnsemblPlants" id="AVESA.00010b.r2.4AG0599130.1.CDS"/>
    </source>
</evidence>
<accession>A0ACD5WD03</accession>
<name>A0ACD5WD03_AVESA</name>
<sequence>MPDADELEGARRLALLAFAELSQYGPSPSSAPTADLPPLLSCCFQLLRRLDHADPDLATRCAGRLRAFIHSIHSRDPDPSFVPALEVLFENLLDANQLRSYTMIDDDAIQKGSMIYMMAKSCQYEHRVRLDLMSHHFISSVQDKRQFLGALDWSEKATQRIPELGLGAAISLVRRSYLFSMPVIAQAHFVLLASRCVANGDLDLHLQVFQHAMSAYLIYLPALGVFDRNNAVKTPFSCYANMRQANSCIPDATNQKLDYEINRLLSCCKAHLDDSLHVKEMDVFDICASFIEENQHIFPEQLRQEAVILVKSIVSNSLDCAKQKETHGLNASVSEEIIYLAAVLRLMGSSFLEILNRLRKKRAEHDVQHVLYISETICLLGQYEANGLNSHDLFGMSENAVDWERPLMLMLFHFASLLVFCLRMRFGFLWKGCIIMIMMAMNLVIDEERSLSAFQFLIASEDSAISSIHQEDSLKCSFRRKSSTAIATQFNNLRKLHVRGDSSLGTPQRSKSRDGRAFFESIPSCKQNSSEWDDLVDFVECKEDVDYSSWWVQQGKFKGYKDAKWKLSKRTQWGRL</sequence>
<organism evidence="1 2">
    <name type="scientific">Avena sativa</name>
    <name type="common">Oat</name>
    <dbReference type="NCBI Taxonomy" id="4498"/>
    <lineage>
        <taxon>Eukaryota</taxon>
        <taxon>Viridiplantae</taxon>
        <taxon>Streptophyta</taxon>
        <taxon>Embryophyta</taxon>
        <taxon>Tracheophyta</taxon>
        <taxon>Spermatophyta</taxon>
        <taxon>Magnoliopsida</taxon>
        <taxon>Liliopsida</taxon>
        <taxon>Poales</taxon>
        <taxon>Poaceae</taxon>
        <taxon>BOP clade</taxon>
        <taxon>Pooideae</taxon>
        <taxon>Poodae</taxon>
        <taxon>Poeae</taxon>
        <taxon>Poeae Chloroplast Group 1 (Aveneae type)</taxon>
        <taxon>Aveninae</taxon>
        <taxon>Avena</taxon>
    </lineage>
</organism>
<evidence type="ECO:0000313" key="2">
    <source>
        <dbReference type="Proteomes" id="UP001732700"/>
    </source>
</evidence>
<reference evidence="1" key="2">
    <citation type="submission" date="2025-09" db="UniProtKB">
        <authorList>
            <consortium name="EnsemblPlants"/>
        </authorList>
    </citation>
    <scope>IDENTIFICATION</scope>
</reference>
<dbReference type="EnsemblPlants" id="AVESA.00010b.r2.4AG0599130.1">
    <property type="protein sequence ID" value="AVESA.00010b.r2.4AG0599130.1.CDS"/>
    <property type="gene ID" value="AVESA.00010b.r2.4AG0599130"/>
</dbReference>